<name>A0AAU7ZEI9_9BACT</name>
<evidence type="ECO:0000313" key="1">
    <source>
        <dbReference type="EMBL" id="XCB27467.1"/>
    </source>
</evidence>
<dbReference type="KEGG" id="temp:RBB75_03925"/>
<organism evidence="1">
    <name type="scientific">Tunturiibacter empetritectus</name>
    <dbReference type="NCBI Taxonomy" id="3069691"/>
    <lineage>
        <taxon>Bacteria</taxon>
        <taxon>Pseudomonadati</taxon>
        <taxon>Acidobacteriota</taxon>
        <taxon>Terriglobia</taxon>
        <taxon>Terriglobales</taxon>
        <taxon>Acidobacteriaceae</taxon>
        <taxon>Tunturiibacter</taxon>
    </lineage>
</organism>
<sequence length="68" mass="7877">MAERKQFLSKGEADPHLLSLIERAKEKVISEEELQDQRVSFAFGNALNRDFVTKDSVRYTSQHIRLKA</sequence>
<dbReference type="RefSeq" id="WP_353069611.1">
    <property type="nucleotide sequence ID" value="NZ_CP132932.1"/>
</dbReference>
<reference evidence="1" key="1">
    <citation type="submission" date="2023-08" db="EMBL/GenBank/DDBJ databases">
        <authorList>
            <person name="Messyasz A."/>
            <person name="Mannisto M.K."/>
            <person name="Kerkhof L.J."/>
            <person name="Haggblom M."/>
        </authorList>
    </citation>
    <scope>NUCLEOTIDE SEQUENCE</scope>
    <source>
        <strain evidence="1">M8UP23</strain>
    </source>
</reference>
<protein>
    <submittedName>
        <fullName evidence="1">Uncharacterized protein</fullName>
    </submittedName>
</protein>
<dbReference type="AlphaFoldDB" id="A0AAU7ZEI9"/>
<dbReference type="EMBL" id="CP132932">
    <property type="protein sequence ID" value="XCB27467.1"/>
    <property type="molecule type" value="Genomic_DNA"/>
</dbReference>
<proteinExistence type="predicted"/>
<gene>
    <name evidence="1" type="ORF">RBB75_03925</name>
</gene>
<reference evidence="1" key="2">
    <citation type="journal article" date="2024" name="Environ. Microbiol.">
        <title>Genome analysis and description of Tunturibacter gen. nov. expands the diversity of Terriglobia in tundra soils.</title>
        <authorList>
            <person name="Messyasz A."/>
            <person name="Mannisto M.K."/>
            <person name="Kerkhof L.J."/>
            <person name="Haggblom M.M."/>
        </authorList>
    </citation>
    <scope>NUCLEOTIDE SEQUENCE</scope>
    <source>
        <strain evidence="1">M8UP23</strain>
    </source>
</reference>
<accession>A0AAU7ZEI9</accession>